<dbReference type="InterPro" id="IPR039370">
    <property type="entry name" value="BTF3"/>
</dbReference>
<dbReference type="Proteomes" id="UP000019132">
    <property type="component" value="Unassembled WGS sequence"/>
</dbReference>
<dbReference type="EnsemblProtists" id="PYU1_T013114">
    <property type="protein sequence ID" value="PYU1_T013114"/>
    <property type="gene ID" value="PYU1_G013087"/>
</dbReference>
<comment type="similarity">
    <text evidence="1 2">Belongs to the NAC-beta family.</text>
</comment>
<dbReference type="VEuPathDB" id="FungiDB:PYU1_G013087"/>
<evidence type="ECO:0000256" key="3">
    <source>
        <dbReference type="SAM" id="MobiDB-lite"/>
    </source>
</evidence>
<dbReference type="InterPro" id="IPR038187">
    <property type="entry name" value="NAC_A/B_dom_sf"/>
</dbReference>
<feature type="domain" description="NAC-A/B" evidence="4">
    <location>
        <begin position="39"/>
        <end position="104"/>
    </location>
</feature>
<keyword evidence="2" id="KW-0804">Transcription</keyword>
<feature type="region of interest" description="Disordered" evidence="3">
    <location>
        <begin position="134"/>
        <end position="160"/>
    </location>
</feature>
<dbReference type="FunFam" id="2.20.70.30:FF:000001">
    <property type="entry name" value="Transcription factor BTF3 homolog"/>
    <property type="match status" value="1"/>
</dbReference>
<dbReference type="EMBL" id="GL376577">
    <property type="status" value="NOT_ANNOTATED_CDS"/>
    <property type="molecule type" value="Genomic_DNA"/>
</dbReference>
<dbReference type="InterPro" id="IPR002715">
    <property type="entry name" value="Nas_poly-pep-assoc_cplx_dom"/>
</dbReference>
<dbReference type="eggNOG" id="KOG2240">
    <property type="taxonomic scope" value="Eukaryota"/>
</dbReference>
<dbReference type="Gene3D" id="2.20.70.30">
    <property type="entry name" value="Nascent polypeptide-associated complex domain"/>
    <property type="match status" value="1"/>
</dbReference>
<evidence type="ECO:0000256" key="2">
    <source>
        <dbReference type="RuleBase" id="RU361272"/>
    </source>
</evidence>
<dbReference type="Pfam" id="PF01849">
    <property type="entry name" value="NAC"/>
    <property type="match status" value="1"/>
</dbReference>
<dbReference type="OMA" id="AGDTYME"/>
<evidence type="ECO:0000256" key="1">
    <source>
        <dbReference type="ARBA" id="ARBA00005296"/>
    </source>
</evidence>
<keyword evidence="6" id="KW-1185">Reference proteome</keyword>
<evidence type="ECO:0000313" key="5">
    <source>
        <dbReference type="EnsemblProtists" id="PYU1_T013114"/>
    </source>
</evidence>
<dbReference type="PROSITE" id="PS51151">
    <property type="entry name" value="NAC_AB"/>
    <property type="match status" value="1"/>
</dbReference>
<dbReference type="STRING" id="431595.K3X7B5"/>
<reference evidence="6" key="1">
    <citation type="journal article" date="2010" name="Genome Biol.">
        <title>Genome sequence of the necrotrophic plant pathogen Pythium ultimum reveals original pathogenicity mechanisms and effector repertoire.</title>
        <authorList>
            <person name="Levesque C.A."/>
            <person name="Brouwer H."/>
            <person name="Cano L."/>
            <person name="Hamilton J.P."/>
            <person name="Holt C."/>
            <person name="Huitema E."/>
            <person name="Raffaele S."/>
            <person name="Robideau G.P."/>
            <person name="Thines M."/>
            <person name="Win J."/>
            <person name="Zerillo M.M."/>
            <person name="Beakes G.W."/>
            <person name="Boore J.L."/>
            <person name="Busam D."/>
            <person name="Dumas B."/>
            <person name="Ferriera S."/>
            <person name="Fuerstenberg S.I."/>
            <person name="Gachon C.M."/>
            <person name="Gaulin E."/>
            <person name="Govers F."/>
            <person name="Grenville-Briggs L."/>
            <person name="Horner N."/>
            <person name="Hostetler J."/>
            <person name="Jiang R.H."/>
            <person name="Johnson J."/>
            <person name="Krajaejun T."/>
            <person name="Lin H."/>
            <person name="Meijer H.J."/>
            <person name="Moore B."/>
            <person name="Morris P."/>
            <person name="Phuntmart V."/>
            <person name="Puiu D."/>
            <person name="Shetty J."/>
            <person name="Stajich J.E."/>
            <person name="Tripathy S."/>
            <person name="Wawra S."/>
            <person name="van West P."/>
            <person name="Whitty B.R."/>
            <person name="Coutinho P.M."/>
            <person name="Henrissat B."/>
            <person name="Martin F."/>
            <person name="Thomas P.D."/>
            <person name="Tyler B.M."/>
            <person name="De Vries R.P."/>
            <person name="Kamoun S."/>
            <person name="Yandell M."/>
            <person name="Tisserat N."/>
            <person name="Buell C.R."/>
        </authorList>
    </citation>
    <scope>NUCLEOTIDE SEQUENCE</scope>
    <source>
        <strain evidence="6">DAOM:BR144</strain>
    </source>
</reference>
<name>K3X7B5_GLOUD</name>
<feature type="compositionally biased region" description="Acidic residues" evidence="3">
    <location>
        <begin position="139"/>
        <end position="154"/>
    </location>
</feature>
<dbReference type="CDD" id="cd22055">
    <property type="entry name" value="NAC_BTF3"/>
    <property type="match status" value="1"/>
</dbReference>
<dbReference type="FunCoup" id="K3X7B5">
    <property type="interactions" value="587"/>
</dbReference>
<reference evidence="6" key="2">
    <citation type="submission" date="2010-04" db="EMBL/GenBank/DDBJ databases">
        <authorList>
            <person name="Buell R."/>
            <person name="Hamilton J."/>
            <person name="Hostetler J."/>
        </authorList>
    </citation>
    <scope>NUCLEOTIDE SEQUENCE [LARGE SCALE GENOMIC DNA]</scope>
    <source>
        <strain evidence="6">DAOM:BR144</strain>
    </source>
</reference>
<dbReference type="PANTHER" id="PTHR10351">
    <property type="entry name" value="TRANSCRIPTION FACTOR BTF3 FAMILY MEMBER"/>
    <property type="match status" value="1"/>
</dbReference>
<protein>
    <recommendedName>
        <fullName evidence="2">Nascent polypeptide-associated complex subunit beta</fullName>
    </recommendedName>
</protein>
<sequence length="160" mass="16917">MADEIALARERLAAKFGGVRTGGKGSVRRKYKAPHKVAAADDKKLDAVLKKLGTTPIPAVEEVNLFKADGQVIHFVAPKVQAAIAANTFAVTGHSSTKSLQELLPGIINQLGPDNLANLKQIAESYTAAQKAARAAAGEAEDDDDVPDLVDNFEDVSQQD</sequence>
<dbReference type="SMART" id="SM01407">
    <property type="entry name" value="NAC"/>
    <property type="match status" value="1"/>
</dbReference>
<proteinExistence type="inferred from homology"/>
<organism evidence="5 6">
    <name type="scientific">Globisporangium ultimum (strain ATCC 200006 / CBS 805.95 / DAOM BR144)</name>
    <name type="common">Pythium ultimum</name>
    <dbReference type="NCBI Taxonomy" id="431595"/>
    <lineage>
        <taxon>Eukaryota</taxon>
        <taxon>Sar</taxon>
        <taxon>Stramenopiles</taxon>
        <taxon>Oomycota</taxon>
        <taxon>Peronosporomycetes</taxon>
        <taxon>Pythiales</taxon>
        <taxon>Pythiaceae</taxon>
        <taxon>Globisporangium</taxon>
    </lineage>
</organism>
<comment type="subunit">
    <text evidence="2">Part of the nascent polypeptide-associated complex (NAC).</text>
</comment>
<reference evidence="5" key="3">
    <citation type="submission" date="2015-02" db="UniProtKB">
        <authorList>
            <consortium name="EnsemblProtists"/>
        </authorList>
    </citation>
    <scope>IDENTIFICATION</scope>
    <source>
        <strain evidence="5">DAOM BR144</strain>
    </source>
</reference>
<accession>K3X7B5</accession>
<dbReference type="AlphaFoldDB" id="K3X7B5"/>
<dbReference type="HOGENOM" id="CLU_098726_0_0_1"/>
<dbReference type="InParanoid" id="K3X7B5"/>
<evidence type="ECO:0000259" key="4">
    <source>
        <dbReference type="PROSITE" id="PS51151"/>
    </source>
</evidence>
<evidence type="ECO:0000313" key="6">
    <source>
        <dbReference type="Proteomes" id="UP000019132"/>
    </source>
</evidence>
<keyword evidence="2" id="KW-0805">Transcription regulation</keyword>